<name>A0A319D7E0_9EURO</name>
<dbReference type="SUPFAM" id="SSF53901">
    <property type="entry name" value="Thiolase-like"/>
    <property type="match status" value="1"/>
</dbReference>
<dbReference type="Gene3D" id="3.40.50.150">
    <property type="entry name" value="Vaccinia Virus protein VP39"/>
    <property type="match status" value="1"/>
</dbReference>
<dbReference type="InterPro" id="IPR018201">
    <property type="entry name" value="Ketoacyl_synth_AS"/>
</dbReference>
<feature type="domain" description="Ketosynthase family 3 (KS3)" evidence="7">
    <location>
        <begin position="2"/>
        <end position="427"/>
    </location>
</feature>
<feature type="non-terminal residue" evidence="8">
    <location>
        <position position="1"/>
    </location>
</feature>
<dbReference type="Pfam" id="PF02801">
    <property type="entry name" value="Ketoacyl-synt_C"/>
    <property type="match status" value="1"/>
</dbReference>
<dbReference type="InterPro" id="IPR016036">
    <property type="entry name" value="Malonyl_transacylase_ACP-bd"/>
</dbReference>
<dbReference type="Pfam" id="PF16197">
    <property type="entry name" value="KAsynt_C_assoc"/>
    <property type="match status" value="1"/>
</dbReference>
<dbReference type="GO" id="GO:0004315">
    <property type="term" value="F:3-oxoacyl-[acyl-carrier-protein] synthase activity"/>
    <property type="evidence" value="ECO:0007669"/>
    <property type="project" value="InterPro"/>
</dbReference>
<dbReference type="InterPro" id="IPR050091">
    <property type="entry name" value="PKS_NRPS_Biosynth_Enz"/>
</dbReference>
<evidence type="ECO:0000256" key="4">
    <source>
        <dbReference type="ARBA" id="ARBA00023002"/>
    </source>
</evidence>
<dbReference type="PANTHER" id="PTHR43775">
    <property type="entry name" value="FATTY ACID SYNTHASE"/>
    <property type="match status" value="1"/>
</dbReference>
<dbReference type="VEuPathDB" id="FungiDB:BO71DRAFT_455571"/>
<dbReference type="InterPro" id="IPR013217">
    <property type="entry name" value="Methyltransf_12"/>
</dbReference>
<evidence type="ECO:0000256" key="6">
    <source>
        <dbReference type="SAM" id="MobiDB-lite"/>
    </source>
</evidence>
<keyword evidence="4" id="KW-0560">Oxidoreductase</keyword>
<dbReference type="Gene3D" id="3.40.366.10">
    <property type="entry name" value="Malonyl-Coenzyme A Acyl Carrier Protein, domain 2"/>
    <property type="match status" value="1"/>
</dbReference>
<dbReference type="Proteomes" id="UP000247810">
    <property type="component" value="Unassembled WGS sequence"/>
</dbReference>
<protein>
    <submittedName>
        <fullName evidence="8">Ketoacyl-synt-domain-containing protein</fullName>
    </submittedName>
</protein>
<dbReference type="Gene3D" id="3.40.47.10">
    <property type="match status" value="1"/>
</dbReference>
<dbReference type="PROSITE" id="PS52004">
    <property type="entry name" value="KS3_2"/>
    <property type="match status" value="1"/>
</dbReference>
<dbReference type="GO" id="GO:0044550">
    <property type="term" value="P:secondary metabolite biosynthetic process"/>
    <property type="evidence" value="ECO:0007669"/>
    <property type="project" value="UniProtKB-ARBA"/>
</dbReference>
<evidence type="ECO:0000256" key="2">
    <source>
        <dbReference type="ARBA" id="ARBA00022553"/>
    </source>
</evidence>
<dbReference type="Pfam" id="PF00698">
    <property type="entry name" value="Acyl_transf_1"/>
    <property type="match status" value="1"/>
</dbReference>
<keyword evidence="9" id="KW-1185">Reference proteome</keyword>
<evidence type="ECO:0000256" key="1">
    <source>
        <dbReference type="ARBA" id="ARBA00022450"/>
    </source>
</evidence>
<evidence type="ECO:0000313" key="9">
    <source>
        <dbReference type="Proteomes" id="UP000247810"/>
    </source>
</evidence>
<keyword evidence="1" id="KW-0596">Phosphopantetheine</keyword>
<keyword evidence="2" id="KW-0597">Phosphoprotein</keyword>
<dbReference type="CDD" id="cd02440">
    <property type="entry name" value="AdoMet_MTases"/>
    <property type="match status" value="1"/>
</dbReference>
<accession>A0A319D7E0</accession>
<dbReference type="GO" id="GO:0004312">
    <property type="term" value="F:fatty acid synthase activity"/>
    <property type="evidence" value="ECO:0007669"/>
    <property type="project" value="TreeGrafter"/>
</dbReference>
<proteinExistence type="predicted"/>
<dbReference type="Pfam" id="PF00109">
    <property type="entry name" value="ketoacyl-synt"/>
    <property type="match status" value="1"/>
</dbReference>
<dbReference type="STRING" id="1448320.A0A319D7E0"/>
<feature type="region of interest" description="Disordered" evidence="6">
    <location>
        <begin position="430"/>
        <end position="451"/>
    </location>
</feature>
<keyword evidence="5" id="KW-0012">Acyltransferase</keyword>
<dbReference type="InterPro" id="IPR014031">
    <property type="entry name" value="Ketoacyl_synth_C"/>
</dbReference>
<dbReference type="Pfam" id="PF08242">
    <property type="entry name" value="Methyltransf_12"/>
    <property type="match status" value="1"/>
</dbReference>
<dbReference type="PANTHER" id="PTHR43775:SF29">
    <property type="entry name" value="ASPERFURANONE POLYKETIDE SYNTHASE AFOG-RELATED"/>
    <property type="match status" value="1"/>
</dbReference>
<organism evidence="8 9">
    <name type="scientific">Aspergillus ellipticus CBS 707.79</name>
    <dbReference type="NCBI Taxonomy" id="1448320"/>
    <lineage>
        <taxon>Eukaryota</taxon>
        <taxon>Fungi</taxon>
        <taxon>Dikarya</taxon>
        <taxon>Ascomycota</taxon>
        <taxon>Pezizomycotina</taxon>
        <taxon>Eurotiomycetes</taxon>
        <taxon>Eurotiomycetidae</taxon>
        <taxon>Eurotiales</taxon>
        <taxon>Aspergillaceae</taxon>
        <taxon>Aspergillus</taxon>
        <taxon>Aspergillus subgen. Circumdati</taxon>
    </lineage>
</organism>
<dbReference type="InterPro" id="IPR014043">
    <property type="entry name" value="Acyl_transferase_dom"/>
</dbReference>
<dbReference type="InterPro" id="IPR016039">
    <property type="entry name" value="Thiolase-like"/>
</dbReference>
<gene>
    <name evidence="8" type="ORF">BO71DRAFT_455571</name>
</gene>
<dbReference type="SUPFAM" id="SSF52151">
    <property type="entry name" value="FabD/lysophospholipase-like"/>
    <property type="match status" value="1"/>
</dbReference>
<dbReference type="InterPro" id="IPR001227">
    <property type="entry name" value="Ac_transferase_dom_sf"/>
</dbReference>
<dbReference type="InterPro" id="IPR029063">
    <property type="entry name" value="SAM-dependent_MTases_sf"/>
</dbReference>
<sequence length="1610" mass="174355">PTMDVAITGMGLRFPGHATSPERFWDMLVEGGNAWSPPSPERAGVGASIISDLVLLKITQMKGGHFLTQDLAAFDAGAFQITKDEAEAMDPQQRILLEVTYEALENAGIPLKSIAGSNTAVFVGKFTQDYEALLAGQGVQKGRHSATGTSHAILANRLSYFFDLRGPSVTIDTACSASLVALHQACQSLVTGESEIAIVAGVNVICHTDMTIALDKLGVLSPDGRSYPFDAGAGGYGRGEGCACLVLKRSDNALQTGDPIRAIIRNSGVNSDGHTPGITFPNGEAQESLIRQTYKKAGLDPRDTILMEAHGTGTKTGDPIEARVIHRVFQENRDSRIPQYLVSAKGNIGHLEGASGLASVIKAVLSIEKGIIPPNSAFKTPNPHIPLDEWKLRIPTKAEQWPSNAARRASVSSFGFGGTNAHVILEGHNCSRKLSPAPSPHPQSPVPSKSLTNGSAALDKLVFLFSSYDKTSGSQLIRNMSDYLASRGLKDSQFMPSLAYTLSEKRSLLAYRFAVSASSPHELSTILAKSDQKLQKPSKPTNTSIGFVFTGMGAQWPGMGLELLKKYSVFEESIARADDCLKSLWCPWTATAELQKTGDDSRVNEPQMSQVLCTAVQMALVDLLASWNVHPAAVIGHSGGEIPAAYAAGGLSFEAALQVAYSRGYLMSKLAEKDKDAGGMLAVALPADQVEKHIGKIRKGKVSIACYNSPSNVTVSGDLAAIKELEELLATSGTGAFTRRLNVNLAYHSHRVEQIADQCREALDDIQPEEKGQARFYSSVEGSELGINYLGTEYWVRNMTCPVRFSDGLAEMCRGSGKKRNELDMLLEVGPHSTLAGPIRQILDSLDKGSSRTKPRISYTSCLTRNIDAVSTITSATSALLMAGCAVDITRVNQYPPGEPPKTLVDLPPYPWNHTVKYWCEAPAVPAGHASTVPNIPPPPPKEVVSIDTPESKGPPLSSGGKNEVQYHVKALEEKIKAEPPIQVYHVEVSPEVHFAEQGDAASYELHTAMWHSIGEAAQQHYVQKSGSNDKAVAHMIQSLNRAANFYVRRALKSITSKDIEKLSHHHRLLLQLLRSFQDHQDKTQPSSRLDQQYQTLESVRDSIVGCGAEGEMLCRIGENLARILRREADPLSLMLEGDLLTEYYRSALGVTNCHRKLAEFVENLALDGRKLNILEVGAGTGASTLAVLQAMSKNGVKDLPLARYDFTDISPGFFEKARSVFRPWSKYMNYRVLNIEDPALQGFQSAQYDLIVGADVIHATRSIKTTLTHLRRLLKPRGKLAFIDLTNPPLRWSMIFGTLPGWWLGADEGRTTGPALSESEWKQVLRNTSFSGLDICERDFATEHVHSLMVSTAVENSPSKYPPCRIVQKSGADPDSLNTLITLLQKRGFGEVSVCNLTSDLSNLAGAICILLASPGCDKEAADIKTSLQQVSQMAAKSNGLLWVTSHAESPESTPGACVASEFAAHLRKGGVNIATLNIDAKQVLFDQETSDAVCHITEEAFIASNTAAYMDWEFRQRAGHVQVRRRASIPISTPPIGQSTQVASQPKRAALSAAERQGSDNDSNEVESVYQSMLGEVLDHLSSLGCPPMVLGRVQTVSRLIPMSTAPY</sequence>
<evidence type="ECO:0000313" key="8">
    <source>
        <dbReference type="EMBL" id="PYH93170.1"/>
    </source>
</evidence>
<dbReference type="SMART" id="SM00827">
    <property type="entry name" value="PKS_AT"/>
    <property type="match status" value="1"/>
</dbReference>
<dbReference type="EMBL" id="KZ825898">
    <property type="protein sequence ID" value="PYH93170.1"/>
    <property type="molecule type" value="Genomic_DNA"/>
</dbReference>
<dbReference type="InterPro" id="IPR020841">
    <property type="entry name" value="PKS_Beta-ketoAc_synthase_dom"/>
</dbReference>
<dbReference type="SUPFAM" id="SSF55048">
    <property type="entry name" value="Probable ACP-binding domain of malonyl-CoA ACP transacylase"/>
    <property type="match status" value="1"/>
</dbReference>
<dbReference type="InterPro" id="IPR032821">
    <property type="entry name" value="PKS_assoc"/>
</dbReference>
<evidence type="ECO:0000256" key="5">
    <source>
        <dbReference type="ARBA" id="ARBA00023315"/>
    </source>
</evidence>
<evidence type="ECO:0000256" key="3">
    <source>
        <dbReference type="ARBA" id="ARBA00022679"/>
    </source>
</evidence>
<reference evidence="8 9" key="1">
    <citation type="submission" date="2018-02" db="EMBL/GenBank/DDBJ databases">
        <title>The genomes of Aspergillus section Nigri reveals drivers in fungal speciation.</title>
        <authorList>
            <consortium name="DOE Joint Genome Institute"/>
            <person name="Vesth T.C."/>
            <person name="Nybo J."/>
            <person name="Theobald S."/>
            <person name="Brandl J."/>
            <person name="Frisvad J.C."/>
            <person name="Nielsen K.F."/>
            <person name="Lyhne E.K."/>
            <person name="Kogle M.E."/>
            <person name="Kuo A."/>
            <person name="Riley R."/>
            <person name="Clum A."/>
            <person name="Nolan M."/>
            <person name="Lipzen A."/>
            <person name="Salamov A."/>
            <person name="Henrissat B."/>
            <person name="Wiebenga A."/>
            <person name="De vries R.P."/>
            <person name="Grigoriev I.V."/>
            <person name="Mortensen U.H."/>
            <person name="Andersen M.R."/>
            <person name="Baker S.E."/>
        </authorList>
    </citation>
    <scope>NUCLEOTIDE SEQUENCE [LARGE SCALE GENOMIC DNA]</scope>
    <source>
        <strain evidence="8 9">CBS 707.79</strain>
    </source>
</reference>
<evidence type="ECO:0000259" key="7">
    <source>
        <dbReference type="PROSITE" id="PS52004"/>
    </source>
</evidence>
<dbReference type="InterPro" id="IPR016035">
    <property type="entry name" value="Acyl_Trfase/lysoPLipase"/>
</dbReference>
<keyword evidence="3" id="KW-0808">Transferase</keyword>
<dbReference type="SMART" id="SM00825">
    <property type="entry name" value="PKS_KS"/>
    <property type="match status" value="1"/>
</dbReference>
<dbReference type="OrthoDB" id="329835at2759"/>
<dbReference type="PROSITE" id="PS00606">
    <property type="entry name" value="KS3_1"/>
    <property type="match status" value="1"/>
</dbReference>
<dbReference type="GO" id="GO:0006633">
    <property type="term" value="P:fatty acid biosynthetic process"/>
    <property type="evidence" value="ECO:0007669"/>
    <property type="project" value="InterPro"/>
</dbReference>
<dbReference type="Gene3D" id="3.30.70.3290">
    <property type="match status" value="1"/>
</dbReference>
<dbReference type="GO" id="GO:0016491">
    <property type="term" value="F:oxidoreductase activity"/>
    <property type="evidence" value="ECO:0007669"/>
    <property type="project" value="UniProtKB-KW"/>
</dbReference>
<dbReference type="InterPro" id="IPR014030">
    <property type="entry name" value="Ketoacyl_synth_N"/>
</dbReference>
<dbReference type="SUPFAM" id="SSF53335">
    <property type="entry name" value="S-adenosyl-L-methionine-dependent methyltransferases"/>
    <property type="match status" value="1"/>
</dbReference>
<dbReference type="CDD" id="cd00833">
    <property type="entry name" value="PKS"/>
    <property type="match status" value="1"/>
</dbReference>